<gene>
    <name evidence="2" type="ORF">AFUS01_LOCUS26505</name>
</gene>
<dbReference type="AlphaFoldDB" id="A0A8J2KLW1"/>
<protein>
    <submittedName>
        <fullName evidence="2">Uncharacterized protein</fullName>
    </submittedName>
</protein>
<reference evidence="2" key="1">
    <citation type="submission" date="2021-06" db="EMBL/GenBank/DDBJ databases">
        <authorList>
            <person name="Hodson N. C."/>
            <person name="Mongue J. A."/>
            <person name="Jaron S. K."/>
        </authorList>
    </citation>
    <scope>NUCLEOTIDE SEQUENCE</scope>
</reference>
<evidence type="ECO:0000313" key="2">
    <source>
        <dbReference type="EMBL" id="CAG7815856.1"/>
    </source>
</evidence>
<feature type="non-terminal residue" evidence="2">
    <location>
        <position position="180"/>
    </location>
</feature>
<proteinExistence type="predicted"/>
<sequence length="180" mass="20640">AAPTGRITSPVSEELQQLYDDDTLDHPSKIDVVEIESSDEEHPETVNPKQDQQTNWKNFMKSRAALQSHLAEVCRTPPPNRKAPKTPATEVKPCKVELRRLPPKRFLFVRRTVTKKAMENVMAEDTDSDSTVDPKQSIVNRHLGDSDHSMQDDQVEFIPAVQKKRRRILIEDDESEEEEK</sequence>
<feature type="region of interest" description="Disordered" evidence="1">
    <location>
        <begin position="1"/>
        <end position="26"/>
    </location>
</feature>
<evidence type="ECO:0000313" key="3">
    <source>
        <dbReference type="Proteomes" id="UP000708208"/>
    </source>
</evidence>
<feature type="non-terminal residue" evidence="2">
    <location>
        <position position="1"/>
    </location>
</feature>
<comment type="caution">
    <text evidence="2">The sequence shown here is derived from an EMBL/GenBank/DDBJ whole genome shotgun (WGS) entry which is preliminary data.</text>
</comment>
<feature type="compositionally biased region" description="Polar residues" evidence="1">
    <location>
        <begin position="1"/>
        <end position="15"/>
    </location>
</feature>
<organism evidence="2 3">
    <name type="scientific">Allacma fusca</name>
    <dbReference type="NCBI Taxonomy" id="39272"/>
    <lineage>
        <taxon>Eukaryota</taxon>
        <taxon>Metazoa</taxon>
        <taxon>Ecdysozoa</taxon>
        <taxon>Arthropoda</taxon>
        <taxon>Hexapoda</taxon>
        <taxon>Collembola</taxon>
        <taxon>Symphypleona</taxon>
        <taxon>Sminthuridae</taxon>
        <taxon>Allacma</taxon>
    </lineage>
</organism>
<dbReference type="EMBL" id="CAJVCH010354340">
    <property type="protein sequence ID" value="CAG7815856.1"/>
    <property type="molecule type" value="Genomic_DNA"/>
</dbReference>
<name>A0A8J2KLW1_9HEXA</name>
<evidence type="ECO:0000256" key="1">
    <source>
        <dbReference type="SAM" id="MobiDB-lite"/>
    </source>
</evidence>
<keyword evidence="3" id="KW-1185">Reference proteome</keyword>
<dbReference type="Proteomes" id="UP000708208">
    <property type="component" value="Unassembled WGS sequence"/>
</dbReference>
<accession>A0A8J2KLW1</accession>